<keyword evidence="1" id="KW-0812">Transmembrane</keyword>
<reference evidence="2 3" key="1">
    <citation type="journal article" date="2019" name="Sci. Rep.">
        <title>Orb-weaving spider Araneus ventricosus genome elucidates the spidroin gene catalogue.</title>
        <authorList>
            <person name="Kono N."/>
            <person name="Nakamura H."/>
            <person name="Ohtoshi R."/>
            <person name="Moran D.A.P."/>
            <person name="Shinohara A."/>
            <person name="Yoshida Y."/>
            <person name="Fujiwara M."/>
            <person name="Mori M."/>
            <person name="Tomita M."/>
            <person name="Arakawa K."/>
        </authorList>
    </citation>
    <scope>NUCLEOTIDE SEQUENCE [LARGE SCALE GENOMIC DNA]</scope>
</reference>
<evidence type="ECO:0000256" key="1">
    <source>
        <dbReference type="SAM" id="Phobius"/>
    </source>
</evidence>
<keyword evidence="3" id="KW-1185">Reference proteome</keyword>
<sequence length="121" mass="14082">MGAYAFITSAVRHRNDMLESHILLFRSVVGTCCIFIYHSICPHRVDLIRKYVESKGIWQMDWTSKSPGINAKEHMWYTIAKSIVPRISWPHNHSGPEDSIAGRVGRMPHRLINSFQHKFMF</sequence>
<evidence type="ECO:0000313" key="3">
    <source>
        <dbReference type="Proteomes" id="UP000499080"/>
    </source>
</evidence>
<name>A0A4Y2KUV9_ARAVE</name>
<comment type="caution">
    <text evidence="2">The sequence shown here is derived from an EMBL/GenBank/DDBJ whole genome shotgun (WGS) entry which is preliminary data.</text>
</comment>
<organism evidence="2 3">
    <name type="scientific">Araneus ventricosus</name>
    <name type="common">Orbweaver spider</name>
    <name type="synonym">Epeira ventricosa</name>
    <dbReference type="NCBI Taxonomy" id="182803"/>
    <lineage>
        <taxon>Eukaryota</taxon>
        <taxon>Metazoa</taxon>
        <taxon>Ecdysozoa</taxon>
        <taxon>Arthropoda</taxon>
        <taxon>Chelicerata</taxon>
        <taxon>Arachnida</taxon>
        <taxon>Araneae</taxon>
        <taxon>Araneomorphae</taxon>
        <taxon>Entelegynae</taxon>
        <taxon>Araneoidea</taxon>
        <taxon>Araneidae</taxon>
        <taxon>Araneus</taxon>
    </lineage>
</organism>
<gene>
    <name evidence="2" type="ORF">AVEN_237570_1</name>
</gene>
<dbReference type="Proteomes" id="UP000499080">
    <property type="component" value="Unassembled WGS sequence"/>
</dbReference>
<proteinExistence type="predicted"/>
<feature type="transmembrane region" description="Helical" evidence="1">
    <location>
        <begin position="20"/>
        <end position="40"/>
    </location>
</feature>
<dbReference type="AlphaFoldDB" id="A0A4Y2KUV9"/>
<accession>A0A4Y2KUV9</accession>
<dbReference type="EMBL" id="BGPR01005003">
    <property type="protein sequence ID" value="GBN05820.1"/>
    <property type="molecule type" value="Genomic_DNA"/>
</dbReference>
<protein>
    <recommendedName>
        <fullName evidence="4">Tc1-like transposase DDE domain-containing protein</fullName>
    </recommendedName>
</protein>
<keyword evidence="1" id="KW-0472">Membrane</keyword>
<keyword evidence="1" id="KW-1133">Transmembrane helix</keyword>
<evidence type="ECO:0000313" key="2">
    <source>
        <dbReference type="EMBL" id="GBN05820.1"/>
    </source>
</evidence>
<evidence type="ECO:0008006" key="4">
    <source>
        <dbReference type="Google" id="ProtNLM"/>
    </source>
</evidence>